<keyword evidence="2" id="KW-1185">Reference proteome</keyword>
<reference evidence="1 2" key="1">
    <citation type="submission" date="2020-12" db="EMBL/GenBank/DDBJ databases">
        <title>Concerted genomic and epigenomic changes stabilize Arabidopsis allopolyploids.</title>
        <authorList>
            <person name="Chen Z."/>
        </authorList>
    </citation>
    <scope>NUCLEOTIDE SEQUENCE [LARGE SCALE GENOMIC DNA]</scope>
    <source>
        <strain evidence="1">Allo738</strain>
        <tissue evidence="1">Leaf</tissue>
    </source>
</reference>
<comment type="caution">
    <text evidence="1">The sequence shown here is derived from an EMBL/GenBank/DDBJ whole genome shotgun (WGS) entry which is preliminary data.</text>
</comment>
<gene>
    <name evidence="1" type="ORF">ISN45_Aa03g028090</name>
</gene>
<dbReference type="EMBL" id="JAEFBK010000008">
    <property type="protein sequence ID" value="KAG7578638.1"/>
    <property type="molecule type" value="Genomic_DNA"/>
</dbReference>
<name>A0A8T2AWP4_9BRAS</name>
<dbReference type="Proteomes" id="UP000694240">
    <property type="component" value="Chromosome 8"/>
</dbReference>
<protein>
    <submittedName>
        <fullName evidence="1">Uncharacterized protein</fullName>
    </submittedName>
</protein>
<evidence type="ECO:0000313" key="2">
    <source>
        <dbReference type="Proteomes" id="UP000694240"/>
    </source>
</evidence>
<accession>A0A8T2AWP4</accession>
<organism evidence="1 2">
    <name type="scientific">Arabidopsis thaliana x Arabidopsis arenosa</name>
    <dbReference type="NCBI Taxonomy" id="1240361"/>
    <lineage>
        <taxon>Eukaryota</taxon>
        <taxon>Viridiplantae</taxon>
        <taxon>Streptophyta</taxon>
        <taxon>Embryophyta</taxon>
        <taxon>Tracheophyta</taxon>
        <taxon>Spermatophyta</taxon>
        <taxon>Magnoliopsida</taxon>
        <taxon>eudicotyledons</taxon>
        <taxon>Gunneridae</taxon>
        <taxon>Pentapetalae</taxon>
        <taxon>rosids</taxon>
        <taxon>malvids</taxon>
        <taxon>Brassicales</taxon>
        <taxon>Brassicaceae</taxon>
        <taxon>Camelineae</taxon>
        <taxon>Arabidopsis</taxon>
    </lineage>
</organism>
<proteinExistence type="predicted"/>
<sequence length="151" mass="17089">MIAALANLIFSTISLLSNSISYVIFHVAACSFVLFVQTFKIPGEAINALIKLVRDTAESCVPKLCKIVVDVISEVFTILFDLAKGRVMRISDSISLTISDVREKGMPWFDQFLKEWPEVFEGFIDMLSTVVSCVWNNYKGALYYVYRKLLE</sequence>
<evidence type="ECO:0000313" key="1">
    <source>
        <dbReference type="EMBL" id="KAG7578638.1"/>
    </source>
</evidence>
<dbReference type="AlphaFoldDB" id="A0A8T2AWP4"/>